<proteinExistence type="predicted"/>
<gene>
    <name evidence="2" type="ORF">EV696_12427</name>
</gene>
<keyword evidence="1" id="KW-0472">Membrane</keyword>
<evidence type="ECO:0000313" key="2">
    <source>
        <dbReference type="EMBL" id="TDQ44545.1"/>
    </source>
</evidence>
<name>A0A4R6UHT7_9GAMM</name>
<dbReference type="AlphaFoldDB" id="A0A4R6UHT7"/>
<feature type="transmembrane region" description="Helical" evidence="1">
    <location>
        <begin position="67"/>
        <end position="87"/>
    </location>
</feature>
<dbReference type="Proteomes" id="UP000295375">
    <property type="component" value="Unassembled WGS sequence"/>
</dbReference>
<dbReference type="OrthoDB" id="5298497at2"/>
<keyword evidence="1" id="KW-0812">Transmembrane</keyword>
<keyword evidence="3" id="KW-1185">Reference proteome</keyword>
<dbReference type="PANTHER" id="PTHR34351:SF1">
    <property type="entry name" value="SLR1927 PROTEIN"/>
    <property type="match status" value="1"/>
</dbReference>
<organism evidence="2 3">
    <name type="scientific">Permianibacter aggregans</name>
    <dbReference type="NCBI Taxonomy" id="1510150"/>
    <lineage>
        <taxon>Bacteria</taxon>
        <taxon>Pseudomonadati</taxon>
        <taxon>Pseudomonadota</taxon>
        <taxon>Gammaproteobacteria</taxon>
        <taxon>Pseudomonadales</taxon>
        <taxon>Pseudomonadaceae</taxon>
        <taxon>Permianibacter</taxon>
    </lineage>
</organism>
<keyword evidence="1" id="KW-1133">Transmembrane helix</keyword>
<sequence length="326" mass="36792">MRIPGVARLRAFARGKMQGWLAKRMPAVPELQLNHKNIFIFPSGAGWLFLLIGGLILIGGANYQNNVALALAFWLGSLAMVGVFISFRNVMGLRLRAKDAMPVFVGEPARFPVWLDDPDGRAHQLLAIGLSSNDLREFDLDAQAQTMQELSVVTERRGLMTMPRFLLQSVAPFGWMRVWTWPFLAAHCVVYPAPIKPPLAFDQLGGSDGKKVFQQEGADDFFGHRRWRSGDPLRQVDWKIYAKERGLMVREFATPATDEWWFRLQDLPAAGLDTQLGWLSHMLLSAEHQGQRYGLDLGSEKFAPNQGDLHLHRCLKALAMFRQVPQ</sequence>
<reference evidence="2 3" key="1">
    <citation type="submission" date="2019-03" db="EMBL/GenBank/DDBJ databases">
        <title>Genomic Encyclopedia of Type Strains, Phase IV (KMG-IV): sequencing the most valuable type-strain genomes for metagenomic binning, comparative biology and taxonomic classification.</title>
        <authorList>
            <person name="Goeker M."/>
        </authorList>
    </citation>
    <scope>NUCLEOTIDE SEQUENCE [LARGE SCALE GENOMIC DNA]</scope>
    <source>
        <strain evidence="2 3">DSM 103792</strain>
    </source>
</reference>
<evidence type="ECO:0000313" key="3">
    <source>
        <dbReference type="Proteomes" id="UP000295375"/>
    </source>
</evidence>
<comment type="caution">
    <text evidence="2">The sequence shown here is derived from an EMBL/GenBank/DDBJ whole genome shotgun (WGS) entry which is preliminary data.</text>
</comment>
<protein>
    <submittedName>
        <fullName evidence="2">Uncharacterized protein (DUF58 family)</fullName>
    </submittedName>
</protein>
<dbReference type="EMBL" id="SNYM01000024">
    <property type="protein sequence ID" value="TDQ44545.1"/>
    <property type="molecule type" value="Genomic_DNA"/>
</dbReference>
<feature type="transmembrane region" description="Helical" evidence="1">
    <location>
        <begin position="38"/>
        <end position="61"/>
    </location>
</feature>
<evidence type="ECO:0000256" key="1">
    <source>
        <dbReference type="SAM" id="Phobius"/>
    </source>
</evidence>
<dbReference type="PANTHER" id="PTHR34351">
    <property type="entry name" value="SLR1927 PROTEIN-RELATED"/>
    <property type="match status" value="1"/>
</dbReference>
<dbReference type="RefSeq" id="WP_133593194.1">
    <property type="nucleotide sequence ID" value="NZ_CP037953.1"/>
</dbReference>
<accession>A0A4R6UHT7</accession>